<keyword evidence="4 5" id="KW-0472">Membrane</keyword>
<feature type="transmembrane region" description="Helical" evidence="5">
    <location>
        <begin position="387"/>
        <end position="406"/>
    </location>
</feature>
<feature type="transmembrane region" description="Helical" evidence="5">
    <location>
        <begin position="48"/>
        <end position="68"/>
    </location>
</feature>
<dbReference type="GO" id="GO:0016020">
    <property type="term" value="C:membrane"/>
    <property type="evidence" value="ECO:0007669"/>
    <property type="project" value="UniProtKB-SubCell"/>
</dbReference>
<accession>A0A0W8FW24</accession>
<feature type="transmembrane region" description="Helical" evidence="5">
    <location>
        <begin position="323"/>
        <end position="343"/>
    </location>
</feature>
<evidence type="ECO:0000256" key="3">
    <source>
        <dbReference type="ARBA" id="ARBA00022989"/>
    </source>
</evidence>
<dbReference type="InterPro" id="IPR002797">
    <property type="entry name" value="Polysacc_synth"/>
</dbReference>
<feature type="transmembrane region" description="Helical" evidence="5">
    <location>
        <begin position="294"/>
        <end position="317"/>
    </location>
</feature>
<evidence type="ECO:0000256" key="4">
    <source>
        <dbReference type="ARBA" id="ARBA00023136"/>
    </source>
</evidence>
<evidence type="ECO:0000313" key="6">
    <source>
        <dbReference type="EMBL" id="KUG25111.1"/>
    </source>
</evidence>
<feature type="transmembrane region" description="Helical" evidence="5">
    <location>
        <begin position="418"/>
        <end position="438"/>
    </location>
</feature>
<feature type="transmembrane region" description="Helical" evidence="5">
    <location>
        <begin position="172"/>
        <end position="192"/>
    </location>
</feature>
<feature type="transmembrane region" description="Helical" evidence="5">
    <location>
        <begin position="212"/>
        <end position="231"/>
    </location>
</feature>
<comment type="caution">
    <text evidence="6">The sequence shown here is derived from an EMBL/GenBank/DDBJ whole genome shotgun (WGS) entry which is preliminary data.</text>
</comment>
<feature type="transmembrane region" description="Helical" evidence="5">
    <location>
        <begin position="363"/>
        <end position="381"/>
    </location>
</feature>
<proteinExistence type="predicted"/>
<evidence type="ECO:0000256" key="2">
    <source>
        <dbReference type="ARBA" id="ARBA00022692"/>
    </source>
</evidence>
<feature type="transmembrane region" description="Helical" evidence="5">
    <location>
        <begin position="89"/>
        <end position="109"/>
    </location>
</feature>
<organism evidence="6">
    <name type="scientific">hydrocarbon metagenome</name>
    <dbReference type="NCBI Taxonomy" id="938273"/>
    <lineage>
        <taxon>unclassified sequences</taxon>
        <taxon>metagenomes</taxon>
        <taxon>ecological metagenomes</taxon>
    </lineage>
</organism>
<dbReference type="EMBL" id="LNQE01000769">
    <property type="protein sequence ID" value="KUG25111.1"/>
    <property type="molecule type" value="Genomic_DNA"/>
</dbReference>
<feature type="transmembrane region" description="Helical" evidence="5">
    <location>
        <begin position="147"/>
        <end position="166"/>
    </location>
</feature>
<dbReference type="InterPro" id="IPR052556">
    <property type="entry name" value="PolySynth_Transporter"/>
</dbReference>
<evidence type="ECO:0008006" key="7">
    <source>
        <dbReference type="Google" id="ProtNLM"/>
    </source>
</evidence>
<dbReference type="AlphaFoldDB" id="A0A0W8FW24"/>
<evidence type="ECO:0000256" key="5">
    <source>
        <dbReference type="SAM" id="Phobius"/>
    </source>
</evidence>
<keyword evidence="3 5" id="KW-1133">Transmembrane helix</keyword>
<feature type="transmembrane region" description="Helical" evidence="5">
    <location>
        <begin position="251"/>
        <end position="273"/>
    </location>
</feature>
<keyword evidence="2 5" id="KW-0812">Transmembrane</keyword>
<feature type="transmembrane region" description="Helical" evidence="5">
    <location>
        <begin position="12"/>
        <end position="36"/>
    </location>
</feature>
<comment type="subcellular location">
    <subcellularLocation>
        <location evidence="1">Membrane</location>
        <topology evidence="1">Multi-pass membrane protein</topology>
    </subcellularLocation>
</comment>
<protein>
    <recommendedName>
        <fullName evidence="7">Polysaccharide biosynthesis protein C-terminal domain-containing protein</fullName>
    </recommendedName>
</protein>
<feature type="transmembrane region" description="Helical" evidence="5">
    <location>
        <begin position="444"/>
        <end position="462"/>
    </location>
</feature>
<dbReference type="PANTHER" id="PTHR43424">
    <property type="entry name" value="LOCUS PUTATIVE PROTEIN 1-RELATED"/>
    <property type="match status" value="1"/>
</dbReference>
<feature type="transmembrane region" description="Helical" evidence="5">
    <location>
        <begin position="115"/>
        <end position="135"/>
    </location>
</feature>
<dbReference type="PANTHER" id="PTHR43424:SF1">
    <property type="entry name" value="LOCUS PUTATIVE PROTEIN 1-RELATED"/>
    <property type="match status" value="1"/>
</dbReference>
<sequence length="477" mass="54665">MGEITQLKKNSIFYFVSSLSRLVANSLVFIIIARIFGAEDFGSFSTAHTLATLFLLLADFGFDVLITTEIARNRSDIESIVGKYFPIKFVFTFGAAILLAFTNLILPISDKSKTLVLIFTFYMVFTSLLNLLFAFFRGMEKFKYEAIISMVSNFILLIMITVLAYIQLKLSLIAVSMVLVKLISLIAAYWIYKSNLKSVNYNFNFFKLKTEFRKVMIFGCHLLFGTLYFQIDSILILTIRGEFEAGLYQAVFKLMVIALIIPDVMVGALIPTLTRLFSNFDIKWENISRVLFKVLYLSGLLVGFIFFSFSEFILTTIYNKPEYLQSAFLLRVAGIIVFIRYFFETFAASLTVQDKQIHRTITVIIVSIISVSLNLILLPKYGIEASILISLFTNLIAGIFYSIFVHKFFIKWVLDPKFIFPIFIIIILSLPFFGNIFVSNYIHIFAVSLVFIIATTFFNFSAKERQLLFKMKENIVT</sequence>
<name>A0A0W8FW24_9ZZZZ</name>
<evidence type="ECO:0000256" key="1">
    <source>
        <dbReference type="ARBA" id="ARBA00004141"/>
    </source>
</evidence>
<gene>
    <name evidence="6" type="ORF">ASZ90_005073</name>
</gene>
<dbReference type="Pfam" id="PF01943">
    <property type="entry name" value="Polysacc_synt"/>
    <property type="match status" value="1"/>
</dbReference>
<reference evidence="6" key="1">
    <citation type="journal article" date="2015" name="Proc. Natl. Acad. Sci. U.S.A.">
        <title>Networks of energetic and metabolic interactions define dynamics in microbial communities.</title>
        <authorList>
            <person name="Embree M."/>
            <person name="Liu J.K."/>
            <person name="Al-Bassam M.M."/>
            <person name="Zengler K."/>
        </authorList>
    </citation>
    <scope>NUCLEOTIDE SEQUENCE</scope>
</reference>